<organism evidence="2 3">
    <name type="scientific">Colletotrichum lupini</name>
    <dbReference type="NCBI Taxonomy" id="145971"/>
    <lineage>
        <taxon>Eukaryota</taxon>
        <taxon>Fungi</taxon>
        <taxon>Dikarya</taxon>
        <taxon>Ascomycota</taxon>
        <taxon>Pezizomycotina</taxon>
        <taxon>Sordariomycetes</taxon>
        <taxon>Hypocreomycetidae</taxon>
        <taxon>Glomerellales</taxon>
        <taxon>Glomerellaceae</taxon>
        <taxon>Colletotrichum</taxon>
        <taxon>Colletotrichum acutatum species complex</taxon>
    </lineage>
</organism>
<dbReference type="KEGG" id="clup:CLUP02_08873"/>
<keyword evidence="3" id="KW-1185">Reference proteome</keyword>
<protein>
    <submittedName>
        <fullName evidence="2">Uncharacterized protein</fullName>
    </submittedName>
</protein>
<feature type="compositionally biased region" description="Basic and acidic residues" evidence="1">
    <location>
        <begin position="287"/>
        <end position="302"/>
    </location>
</feature>
<dbReference type="EMBL" id="CP019476">
    <property type="protein sequence ID" value="UQC83378.1"/>
    <property type="molecule type" value="Genomic_DNA"/>
</dbReference>
<proteinExistence type="predicted"/>
<dbReference type="AlphaFoldDB" id="A0A9Q8WH17"/>
<feature type="region of interest" description="Disordered" evidence="1">
    <location>
        <begin position="186"/>
        <end position="224"/>
    </location>
</feature>
<sequence>MTGSGLRSPLKFLATAIQFLAQCVKPLITVFERRLSLYVLDIQLQARRSTSGKVASINRGQETTDEDMSSHSPKTWLSTAEAVASRILLEFSTTRIPPILLSANTASNRQGSATITGRCNRGVMEHGVLVIGKPAVFCQDFGPILLHVSGPRDMHVIRRSMAAEGARLRAEAFQVSGDVARGVVTASTPLRAGRRHRPSQPSTYRSDPPQLTLPKTLKLNHPSTQTPVKMADKVKELVNNITKGDNSDKEKEFSTQPIKEGGVDPKFAAHQAHPGPAVPKDFNAQEEGTKEERRAKAEALNK</sequence>
<accession>A0A9Q8WH17</accession>
<gene>
    <name evidence="2" type="ORF">CLUP02_08873</name>
</gene>
<dbReference type="Proteomes" id="UP000830671">
    <property type="component" value="Chromosome 4"/>
</dbReference>
<feature type="compositionally biased region" description="Low complexity" evidence="1">
    <location>
        <begin position="208"/>
        <end position="219"/>
    </location>
</feature>
<dbReference type="GeneID" id="73342864"/>
<evidence type="ECO:0000313" key="3">
    <source>
        <dbReference type="Proteomes" id="UP000830671"/>
    </source>
</evidence>
<name>A0A9Q8WH17_9PEZI</name>
<feature type="region of interest" description="Disordered" evidence="1">
    <location>
        <begin position="242"/>
        <end position="302"/>
    </location>
</feature>
<reference evidence="2" key="1">
    <citation type="journal article" date="2021" name="Mol. Plant Microbe Interact.">
        <title>Complete Genome Sequence of the Plant-Pathogenic Fungus Colletotrichum lupini.</title>
        <authorList>
            <person name="Baroncelli R."/>
            <person name="Pensec F."/>
            <person name="Da Lio D."/>
            <person name="Boufleur T."/>
            <person name="Vicente I."/>
            <person name="Sarrocco S."/>
            <person name="Picot A."/>
            <person name="Baraldi E."/>
            <person name="Sukno S."/>
            <person name="Thon M."/>
            <person name="Le Floch G."/>
        </authorList>
    </citation>
    <scope>NUCLEOTIDE SEQUENCE</scope>
    <source>
        <strain evidence="2">IMI 504893</strain>
    </source>
</reference>
<feature type="region of interest" description="Disordered" evidence="1">
    <location>
        <begin position="53"/>
        <end position="73"/>
    </location>
</feature>
<dbReference type="RefSeq" id="XP_049144997.1">
    <property type="nucleotide sequence ID" value="XM_049287854.1"/>
</dbReference>
<evidence type="ECO:0000256" key="1">
    <source>
        <dbReference type="SAM" id="MobiDB-lite"/>
    </source>
</evidence>
<evidence type="ECO:0000313" key="2">
    <source>
        <dbReference type="EMBL" id="UQC83378.1"/>
    </source>
</evidence>